<protein>
    <submittedName>
        <fullName evidence="1 2">Uncharacterized protein</fullName>
    </submittedName>
</protein>
<keyword evidence="3" id="KW-1185">Reference proteome</keyword>
<organism>
    <name type="scientific">Ixodes scapularis</name>
    <name type="common">Black-legged tick</name>
    <name type="synonym">Deer tick</name>
    <dbReference type="NCBI Taxonomy" id="6945"/>
    <lineage>
        <taxon>Eukaryota</taxon>
        <taxon>Metazoa</taxon>
        <taxon>Ecdysozoa</taxon>
        <taxon>Arthropoda</taxon>
        <taxon>Chelicerata</taxon>
        <taxon>Arachnida</taxon>
        <taxon>Acari</taxon>
        <taxon>Parasitiformes</taxon>
        <taxon>Ixodida</taxon>
        <taxon>Ixodoidea</taxon>
        <taxon>Ixodidae</taxon>
        <taxon>Ixodinae</taxon>
        <taxon>Ixodes</taxon>
    </lineage>
</organism>
<proteinExistence type="predicted"/>
<dbReference type="Proteomes" id="UP000001555">
    <property type="component" value="Unassembled WGS sequence"/>
</dbReference>
<reference evidence="2" key="2">
    <citation type="submission" date="2020-05" db="UniProtKB">
        <authorList>
            <consortium name="EnsemblMetazoa"/>
        </authorList>
    </citation>
    <scope>IDENTIFICATION</scope>
    <source>
        <strain evidence="2">wikel</strain>
    </source>
</reference>
<dbReference type="EMBL" id="ABJB010313420">
    <property type="status" value="NOT_ANNOTATED_CDS"/>
    <property type="molecule type" value="Genomic_DNA"/>
</dbReference>
<dbReference type="EMBL" id="DS880899">
    <property type="protein sequence ID" value="EEC15035.1"/>
    <property type="molecule type" value="Genomic_DNA"/>
</dbReference>
<evidence type="ECO:0000313" key="3">
    <source>
        <dbReference type="Proteomes" id="UP000001555"/>
    </source>
</evidence>
<sequence length="109" mass="11762">MALPLMPSSQTWAQGTRAFGGNLSLLPQSLARSVSCTCLCAGGSDRKLYFLADAPHTLKNLRGHLVQGQHVVIPDEIVTEAQPSIKRGTFAILSVIISHNLCSKNHLRV</sequence>
<dbReference type="EnsemblMetazoa" id="ISCW011307-RA">
    <property type="protein sequence ID" value="ISCW011307-PA"/>
    <property type="gene ID" value="ISCW011307"/>
</dbReference>
<dbReference type="PaxDb" id="6945-B7Q863"/>
<dbReference type="HOGENOM" id="CLU_2186833_0_0_1"/>
<dbReference type="InParanoid" id="B7Q863"/>
<dbReference type="AlphaFoldDB" id="B7Q863"/>
<accession>B7Q863</accession>
<reference evidence="1 3" key="1">
    <citation type="submission" date="2008-03" db="EMBL/GenBank/DDBJ databases">
        <title>Annotation of Ixodes scapularis.</title>
        <authorList>
            <consortium name="Ixodes scapularis Genome Project Consortium"/>
            <person name="Caler E."/>
            <person name="Hannick L.I."/>
            <person name="Bidwell S."/>
            <person name="Joardar V."/>
            <person name="Thiagarajan M."/>
            <person name="Amedeo P."/>
            <person name="Galinsky K.J."/>
            <person name="Schobel S."/>
            <person name="Inman J."/>
            <person name="Hostetler J."/>
            <person name="Miller J."/>
            <person name="Hammond M."/>
            <person name="Megy K."/>
            <person name="Lawson D."/>
            <person name="Kodira C."/>
            <person name="Sutton G."/>
            <person name="Meyer J."/>
            <person name="Hill C.A."/>
            <person name="Birren B."/>
            <person name="Nene V."/>
            <person name="Collins F."/>
            <person name="Alarcon-Chaidez F."/>
            <person name="Wikel S."/>
            <person name="Strausberg R."/>
        </authorList>
    </citation>
    <scope>NUCLEOTIDE SEQUENCE [LARGE SCALE GENOMIC DNA]</scope>
    <source>
        <strain evidence="3">Wikel</strain>
        <strain evidence="1">Wikel colony</strain>
    </source>
</reference>
<gene>
    <name evidence="1" type="ORF">IscW_ISCW011307</name>
</gene>
<evidence type="ECO:0000313" key="1">
    <source>
        <dbReference type="EMBL" id="EEC15035.1"/>
    </source>
</evidence>
<evidence type="ECO:0000313" key="2">
    <source>
        <dbReference type="EnsemblMetazoa" id="ISCW011307-PA"/>
    </source>
</evidence>
<dbReference type="VEuPathDB" id="VectorBase:ISCW011307"/>
<name>B7Q863_IXOSC</name>
<dbReference type="VEuPathDB" id="VectorBase:ISCI011307"/>